<dbReference type="EMBL" id="WOXT01000002">
    <property type="protein sequence ID" value="MUV14543.1"/>
    <property type="molecule type" value="Genomic_DNA"/>
</dbReference>
<reference evidence="2 3" key="1">
    <citation type="submission" date="2019-12" db="EMBL/GenBank/DDBJ databases">
        <authorList>
            <person name="Xu J."/>
        </authorList>
    </citation>
    <scope>NUCLEOTIDE SEQUENCE [LARGE SCALE GENOMIC DNA]</scope>
    <source>
        <strain evidence="2 3">HX-5-24</strain>
    </source>
</reference>
<protein>
    <submittedName>
        <fullName evidence="2">DUF2306 domain-containing protein</fullName>
    </submittedName>
</protein>
<accession>A0A7C9LNN3</accession>
<comment type="caution">
    <text evidence="2">The sequence shown here is derived from an EMBL/GenBank/DDBJ whole genome shotgun (WGS) entry which is preliminary data.</text>
</comment>
<evidence type="ECO:0000313" key="3">
    <source>
        <dbReference type="Proteomes" id="UP000479692"/>
    </source>
</evidence>
<gene>
    <name evidence="2" type="ORF">GN331_10020</name>
</gene>
<dbReference type="Proteomes" id="UP000479692">
    <property type="component" value="Unassembled WGS sequence"/>
</dbReference>
<keyword evidence="1" id="KW-1133">Transmembrane helix</keyword>
<keyword evidence="3" id="KW-1185">Reference proteome</keyword>
<feature type="transmembrane region" description="Helical" evidence="1">
    <location>
        <begin position="167"/>
        <end position="189"/>
    </location>
</feature>
<dbReference type="RefSeq" id="WP_156641819.1">
    <property type="nucleotide sequence ID" value="NZ_WOXT01000002.1"/>
</dbReference>
<name>A0A7C9LNN3_9GAMM</name>
<feature type="transmembrane region" description="Helical" evidence="1">
    <location>
        <begin position="47"/>
        <end position="64"/>
    </location>
</feature>
<keyword evidence="1" id="KW-0472">Membrane</keyword>
<feature type="transmembrane region" description="Helical" evidence="1">
    <location>
        <begin position="112"/>
        <end position="132"/>
    </location>
</feature>
<sequence>MKLLGTCSLFLLAFGVAGYAVFAYGVLPLGSLVHPDMKASFLTHKVGIYAHIFASVVAISLGPFQFLPGMRQRFVRLHRWMGRTYLGIGVLVGGLAGLYMATFAFGGIVSKLGFALLAVLWLYTGLRAYLAIRRHDVIEHRRWMVRNFSLTLAAVTLRILLPASAIAGIPFGVAYPAIAWLCWVPNLLVAERLFNRARENAFKPKALRGSA</sequence>
<dbReference type="AlphaFoldDB" id="A0A7C9LNN3"/>
<feature type="transmembrane region" description="Helical" evidence="1">
    <location>
        <begin position="144"/>
        <end position="161"/>
    </location>
</feature>
<organism evidence="2 3">
    <name type="scientific">Noviluteimonas gilva</name>
    <dbReference type="NCBI Taxonomy" id="2682097"/>
    <lineage>
        <taxon>Bacteria</taxon>
        <taxon>Pseudomonadati</taxon>
        <taxon>Pseudomonadota</taxon>
        <taxon>Gammaproteobacteria</taxon>
        <taxon>Lysobacterales</taxon>
        <taxon>Lysobacteraceae</taxon>
        <taxon>Noviluteimonas</taxon>
    </lineage>
</organism>
<proteinExistence type="predicted"/>
<dbReference type="InterPro" id="IPR018750">
    <property type="entry name" value="DUF2306_membrane"/>
</dbReference>
<keyword evidence="1" id="KW-0812">Transmembrane</keyword>
<evidence type="ECO:0000313" key="2">
    <source>
        <dbReference type="EMBL" id="MUV14543.1"/>
    </source>
</evidence>
<evidence type="ECO:0000256" key="1">
    <source>
        <dbReference type="SAM" id="Phobius"/>
    </source>
</evidence>
<feature type="transmembrane region" description="Helical" evidence="1">
    <location>
        <begin position="85"/>
        <end position="106"/>
    </location>
</feature>
<dbReference type="Pfam" id="PF10067">
    <property type="entry name" value="DUF2306"/>
    <property type="match status" value="1"/>
</dbReference>